<proteinExistence type="predicted"/>
<reference evidence="2 3" key="1">
    <citation type="submission" date="2018-07" db="EMBL/GenBank/DDBJ databases">
        <title>Modular assembly of carbohydrate-degrading microbial communities in the ocean.</title>
        <authorList>
            <person name="Enke T.N."/>
            <person name="Datta M.S."/>
            <person name="Schwartzman J.A."/>
            <person name="Cermak N."/>
            <person name="Schmitz D.A."/>
            <person name="Barrere J."/>
            <person name="Cordero O.X."/>
        </authorList>
    </citation>
    <scope>NUCLEOTIDE SEQUENCE [LARGE SCALE GENOMIC DNA]</scope>
    <source>
        <strain evidence="2 3">C3M10</strain>
    </source>
</reference>
<evidence type="ECO:0000313" key="3">
    <source>
        <dbReference type="Proteomes" id="UP000252706"/>
    </source>
</evidence>
<protein>
    <submittedName>
        <fullName evidence="2">Diguanylate cyclase</fullName>
    </submittedName>
</protein>
<accession>A0A366WV94</accession>
<dbReference type="RefSeq" id="WP_113823800.1">
    <property type="nucleotide sequence ID" value="NZ_QOCE01000032.1"/>
</dbReference>
<sequence length="503" mass="57284">MSDWLIVTGICLVSIVGTRLWLKPRRQKVGFRRDLLRPRSRLDQVYLFDGNQLLDRTDHGNRADQTHILDWVGLRRELAVEFPGFPTSPNEVRSKGEIIVPPIDGNQNRDVLCEWVDGIVRVHLRTLNPGKGSRSTCQQDPLRVAMDKAPYPVWYMNKDNQVRWCNHAYTNLARKVRGQDPDLNTPLFPEEDIFKLPSKKSRVAISPQDQDHKLWFDVSIVSEEEGNLCYAVDINAVVDAELAQRNFVQTLAKTFAQLSIGLAIFDRNRQLALFNPALIDLIALPAEFLSSRPDLFGFFDRLRDQNMMPEPKNYSSWRHQFDDLLKAAVDGHYQETWSLPSGSVYSVSGRPHPDGAVAFLFEDITAEITLTRRFRSELELGQSMMDRLDIAVATFSSDGTLAFSNRSYHQLWQVDPDLSFAQVTVQDATKIWQDQCIATPVWGRIRDFVDLRDNRIEWSAMVTTRDGVTLSCTISPVQGGATMVRFQTNGTVNQSIQQAQLTD</sequence>
<gene>
    <name evidence="2" type="ORF">DS909_12515</name>
</gene>
<dbReference type="Proteomes" id="UP000252706">
    <property type="component" value="Unassembled WGS sequence"/>
</dbReference>
<keyword evidence="1" id="KW-0472">Membrane</keyword>
<keyword evidence="1" id="KW-0812">Transmembrane</keyword>
<evidence type="ECO:0000256" key="1">
    <source>
        <dbReference type="SAM" id="Phobius"/>
    </source>
</evidence>
<name>A0A366WV94_9RHOB</name>
<dbReference type="OrthoDB" id="9797304at2"/>
<comment type="caution">
    <text evidence="2">The sequence shown here is derived from an EMBL/GenBank/DDBJ whole genome shotgun (WGS) entry which is preliminary data.</text>
</comment>
<feature type="transmembrane region" description="Helical" evidence="1">
    <location>
        <begin position="6"/>
        <end position="22"/>
    </location>
</feature>
<dbReference type="Pfam" id="PF12860">
    <property type="entry name" value="PAS_7"/>
    <property type="match status" value="1"/>
</dbReference>
<dbReference type="AlphaFoldDB" id="A0A366WV94"/>
<dbReference type="EMBL" id="QOCE01000032">
    <property type="protein sequence ID" value="RBW54204.1"/>
    <property type="molecule type" value="Genomic_DNA"/>
</dbReference>
<organism evidence="2 3">
    <name type="scientific">Phaeobacter gallaeciensis</name>
    <dbReference type="NCBI Taxonomy" id="60890"/>
    <lineage>
        <taxon>Bacteria</taxon>
        <taxon>Pseudomonadati</taxon>
        <taxon>Pseudomonadota</taxon>
        <taxon>Alphaproteobacteria</taxon>
        <taxon>Rhodobacterales</taxon>
        <taxon>Roseobacteraceae</taxon>
        <taxon>Phaeobacter</taxon>
    </lineage>
</organism>
<keyword evidence="1" id="KW-1133">Transmembrane helix</keyword>
<evidence type="ECO:0000313" key="2">
    <source>
        <dbReference type="EMBL" id="RBW54204.1"/>
    </source>
</evidence>